<dbReference type="EMBL" id="ABJB010481208">
    <property type="status" value="NOT_ANNOTATED_CDS"/>
    <property type="molecule type" value="Genomic_DNA"/>
</dbReference>
<sequence>MCPHDEKPASPVKCKFAEEDDEESQDSDSPQKRKKQIRQSLELKKGIMEVKFIHCRLAVRDDIDHLDKHLVIIVGQLGPKTD</sequence>
<evidence type="ECO:0000256" key="1">
    <source>
        <dbReference type="SAM" id="MobiDB-lite"/>
    </source>
</evidence>
<reference evidence="3" key="2">
    <citation type="submission" date="2020-05" db="UniProtKB">
        <authorList>
            <consortium name="EnsemblMetazoa"/>
        </authorList>
    </citation>
    <scope>IDENTIFICATION</scope>
    <source>
        <strain evidence="3">wikel</strain>
    </source>
</reference>
<dbReference type="VEuPathDB" id="VectorBase:ISCW004317"/>
<accession>B7PH37</accession>
<dbReference type="Proteomes" id="UP000001555">
    <property type="component" value="Unassembled WGS sequence"/>
</dbReference>
<organism>
    <name type="scientific">Ixodes scapularis</name>
    <name type="common">Black-legged tick</name>
    <name type="synonym">Deer tick</name>
    <dbReference type="NCBI Taxonomy" id="6945"/>
    <lineage>
        <taxon>Eukaryota</taxon>
        <taxon>Metazoa</taxon>
        <taxon>Ecdysozoa</taxon>
        <taxon>Arthropoda</taxon>
        <taxon>Chelicerata</taxon>
        <taxon>Arachnida</taxon>
        <taxon>Acari</taxon>
        <taxon>Parasitiformes</taxon>
        <taxon>Ixodida</taxon>
        <taxon>Ixodoidea</taxon>
        <taxon>Ixodidae</taxon>
        <taxon>Ixodinae</taxon>
        <taxon>Ixodes</taxon>
    </lineage>
</organism>
<dbReference type="EMBL" id="ABJB011028081">
    <property type="status" value="NOT_ANNOTATED_CDS"/>
    <property type="molecule type" value="Genomic_DNA"/>
</dbReference>
<dbReference type="VEuPathDB" id="VectorBase:ISCP_031551"/>
<dbReference type="VEuPathDB" id="VectorBase:ISCI004317"/>
<dbReference type="EnsemblMetazoa" id="ISCW004317-RA">
    <property type="protein sequence ID" value="ISCW004317-PA"/>
    <property type="gene ID" value="ISCW004317"/>
</dbReference>
<dbReference type="PaxDb" id="6945-B7PH37"/>
<gene>
    <name evidence="2" type="ORF">IscW_ISCW004317</name>
</gene>
<dbReference type="EMBL" id="ABJB010310431">
    <property type="status" value="NOT_ANNOTATED_CDS"/>
    <property type="molecule type" value="Genomic_DNA"/>
</dbReference>
<evidence type="ECO:0000313" key="4">
    <source>
        <dbReference type="Proteomes" id="UP000001555"/>
    </source>
</evidence>
<dbReference type="OrthoDB" id="10651529at2759"/>
<evidence type="ECO:0000313" key="3">
    <source>
        <dbReference type="EnsemblMetazoa" id="ISCW004317-PA"/>
    </source>
</evidence>
<evidence type="ECO:0000313" key="2">
    <source>
        <dbReference type="EMBL" id="EEC05909.1"/>
    </source>
</evidence>
<keyword evidence="4" id="KW-1185">Reference proteome</keyword>
<name>B7PH37_IXOSC</name>
<proteinExistence type="predicted"/>
<dbReference type="HOGENOM" id="CLU_2560816_0_0_1"/>
<protein>
    <submittedName>
        <fullName evidence="2 3">Uncharacterized protein</fullName>
    </submittedName>
</protein>
<dbReference type="InParanoid" id="B7PH37"/>
<dbReference type="AlphaFoldDB" id="B7PH37"/>
<feature type="region of interest" description="Disordered" evidence="1">
    <location>
        <begin position="1"/>
        <end position="37"/>
    </location>
</feature>
<reference evidence="2 4" key="1">
    <citation type="submission" date="2008-03" db="EMBL/GenBank/DDBJ databases">
        <title>Annotation of Ixodes scapularis.</title>
        <authorList>
            <consortium name="Ixodes scapularis Genome Project Consortium"/>
            <person name="Caler E."/>
            <person name="Hannick L.I."/>
            <person name="Bidwell S."/>
            <person name="Joardar V."/>
            <person name="Thiagarajan M."/>
            <person name="Amedeo P."/>
            <person name="Galinsky K.J."/>
            <person name="Schobel S."/>
            <person name="Inman J."/>
            <person name="Hostetler J."/>
            <person name="Miller J."/>
            <person name="Hammond M."/>
            <person name="Megy K."/>
            <person name="Lawson D."/>
            <person name="Kodira C."/>
            <person name="Sutton G."/>
            <person name="Meyer J."/>
            <person name="Hill C.A."/>
            <person name="Birren B."/>
            <person name="Nene V."/>
            <person name="Collins F."/>
            <person name="Alarcon-Chaidez F."/>
            <person name="Wikel S."/>
            <person name="Strausberg R."/>
        </authorList>
    </citation>
    <scope>NUCLEOTIDE SEQUENCE [LARGE SCALE GENOMIC DNA]</scope>
    <source>
        <strain evidence="4">Wikel</strain>
        <strain evidence="2">Wikel colony</strain>
    </source>
</reference>
<dbReference type="EMBL" id="DS710979">
    <property type="protein sequence ID" value="EEC05909.1"/>
    <property type="molecule type" value="Genomic_DNA"/>
</dbReference>